<dbReference type="Proteomes" id="UP001375240">
    <property type="component" value="Unassembled WGS sequence"/>
</dbReference>
<evidence type="ECO:0000313" key="2">
    <source>
        <dbReference type="EMBL" id="KAK6346521.1"/>
    </source>
</evidence>
<organism evidence="2 3">
    <name type="scientific">Orbilia brochopaga</name>
    <dbReference type="NCBI Taxonomy" id="3140254"/>
    <lineage>
        <taxon>Eukaryota</taxon>
        <taxon>Fungi</taxon>
        <taxon>Dikarya</taxon>
        <taxon>Ascomycota</taxon>
        <taxon>Pezizomycotina</taxon>
        <taxon>Orbiliomycetes</taxon>
        <taxon>Orbiliales</taxon>
        <taxon>Orbiliaceae</taxon>
        <taxon>Orbilia</taxon>
    </lineage>
</organism>
<accession>A0AAV9UVQ5</accession>
<proteinExistence type="predicted"/>
<evidence type="ECO:0000256" key="1">
    <source>
        <dbReference type="SAM" id="Phobius"/>
    </source>
</evidence>
<comment type="caution">
    <text evidence="2">The sequence shown here is derived from an EMBL/GenBank/DDBJ whole genome shotgun (WGS) entry which is preliminary data.</text>
</comment>
<evidence type="ECO:0000313" key="3">
    <source>
        <dbReference type="Proteomes" id="UP001375240"/>
    </source>
</evidence>
<keyword evidence="1" id="KW-0812">Transmembrane</keyword>
<protein>
    <submittedName>
        <fullName evidence="2">Uncharacterized protein</fullName>
    </submittedName>
</protein>
<keyword evidence="1" id="KW-1133">Transmembrane helix</keyword>
<feature type="transmembrane region" description="Helical" evidence="1">
    <location>
        <begin position="6"/>
        <end position="28"/>
    </location>
</feature>
<keyword evidence="3" id="KW-1185">Reference proteome</keyword>
<keyword evidence="1" id="KW-0472">Membrane</keyword>
<gene>
    <name evidence="2" type="ORF">TWF696_006646</name>
</gene>
<dbReference type="AlphaFoldDB" id="A0AAV9UVQ5"/>
<dbReference type="EMBL" id="JAVHNQ010000005">
    <property type="protein sequence ID" value="KAK6346521.1"/>
    <property type="molecule type" value="Genomic_DNA"/>
</dbReference>
<reference evidence="2 3" key="1">
    <citation type="submission" date="2019-10" db="EMBL/GenBank/DDBJ databases">
        <authorList>
            <person name="Palmer J.M."/>
        </authorList>
    </citation>
    <scope>NUCLEOTIDE SEQUENCE [LARGE SCALE GENOMIC DNA]</scope>
    <source>
        <strain evidence="2 3">TWF696</strain>
    </source>
</reference>
<name>A0AAV9UVQ5_9PEZI</name>
<sequence length="360" mass="41137">MGRWGPIFSVTGCAFYLLICSIFFCYGVSSQKTRSANRNSNTKSRQGSTTANAAARSLDQYAEISDCTAKRIKFIKYAILEAKSLLEAARAPDYGHMPAQEYLGAQLRQAWEPTYESKLNEVFKTAADFISSKIEGLPTPEIYCERSQHPLCPDPRRISYDDPIVVQHSGVDDNDMAGVSFTICKAFFRKRSLKNTLGQARFCLRSNDTWHHQKALDLDFHENRGLWFAHAIFHTRFVTKGMVEGFHQGSFKKRRKMIYEWPHHDSVETEYNSNHWTLVVNPWTAKKLALNYPTDADGAAALGSPTNYALYALAQYVMEQLGDYPYGPRHYSEPYRDFYRPGDAGEPMCPGWRDRPDPQY</sequence>